<feature type="transmembrane region" description="Helical" evidence="5">
    <location>
        <begin position="214"/>
        <end position="236"/>
    </location>
</feature>
<keyword evidence="2 5" id="KW-0812">Transmembrane</keyword>
<feature type="transmembrane region" description="Helical" evidence="5">
    <location>
        <begin position="163"/>
        <end position="181"/>
    </location>
</feature>
<feature type="transmembrane region" description="Helical" evidence="5">
    <location>
        <begin position="452"/>
        <end position="477"/>
    </location>
</feature>
<feature type="transmembrane region" description="Helical" evidence="5">
    <location>
        <begin position="20"/>
        <end position="46"/>
    </location>
</feature>
<dbReference type="PANTHER" id="PTHR24064">
    <property type="entry name" value="SOLUTE CARRIER FAMILY 22 MEMBER"/>
    <property type="match status" value="1"/>
</dbReference>
<gene>
    <name evidence="8" type="primary">LOC115217701</name>
</gene>
<dbReference type="SUPFAM" id="SSF103473">
    <property type="entry name" value="MFS general substrate transporter"/>
    <property type="match status" value="1"/>
</dbReference>
<accession>A0A6P7SZV6</accession>
<dbReference type="AlphaFoldDB" id="A0A6P7SZV6"/>
<dbReference type="Pfam" id="PF07690">
    <property type="entry name" value="MFS_1"/>
    <property type="match status" value="1"/>
</dbReference>
<sequence length="572" mass="64402">MKSSQIDVDGVLRALGQTGFFHTSQCILICASVIVASTNSLFYIFYALTPEYRCNNLTDFQLNQYNISINEVSLIYDKCSIHILNIDGRDTTENRTLDCLNGYYYNTPVDKSIVSQWDLVCDRQGLAELTQTFYNLGQVLSGLLTTCLIEKFGRKPLRVSSHIMLLVFNLIAAYSPSYWVFTAMKLLTGGVREIYFLSSVALVCELYPKEKRIIMSGIFMCCWGLYNTTLGLIAYLLKDYGWNTLFLFNVVISGYFLVDYFFLKESIRWLFANSKVKTAKKIIRNAAKQNNIDFDSVWNMTLKDTAVKHSDGHVNETSFEYQNSDSKVQQDATTVVEDTQSETKEESSMFVNLLAIFKSPYLRKVTIVVSIEWAVNTTAWNSIFQMLEVLAGNIYLNSFIMSLFDVFAIGIYSVLARRFGHKISLQCLKSLAATSVISASLIKIFAESNNTMEYIILALYILAVAGLNAASCGDYIYTSELYPTQIRSIGSGFATTFTRIVCLTSPFLKLLALVVPWAPGIIIGTGCIVSSILVQVFLPETGDRVLPQTIEDVTQMEKEKKGNKIYTISHRE</sequence>
<evidence type="ECO:0000256" key="2">
    <source>
        <dbReference type="ARBA" id="ARBA00022692"/>
    </source>
</evidence>
<keyword evidence="3 5" id="KW-1133">Transmembrane helix</keyword>
<feature type="transmembrane region" description="Helical" evidence="5">
    <location>
        <begin position="242"/>
        <end position="263"/>
    </location>
</feature>
<dbReference type="InterPro" id="IPR011701">
    <property type="entry name" value="MFS"/>
</dbReference>
<protein>
    <submittedName>
        <fullName evidence="8">Solute carrier family 22 member 8-like</fullName>
    </submittedName>
</protein>
<dbReference type="GO" id="GO:0016020">
    <property type="term" value="C:membrane"/>
    <property type="evidence" value="ECO:0007669"/>
    <property type="project" value="UniProtKB-SubCell"/>
</dbReference>
<comment type="subcellular location">
    <subcellularLocation>
        <location evidence="1">Membrane</location>
        <topology evidence="1">Multi-pass membrane protein</topology>
    </subcellularLocation>
</comment>
<evidence type="ECO:0000313" key="8">
    <source>
        <dbReference type="RefSeq" id="XP_029643316.1"/>
    </source>
</evidence>
<evidence type="ECO:0000256" key="5">
    <source>
        <dbReference type="SAM" id="Phobius"/>
    </source>
</evidence>
<dbReference type="Proteomes" id="UP000515154">
    <property type="component" value="Linkage group LG11"/>
</dbReference>
<organism evidence="7 8">
    <name type="scientific">Octopus sinensis</name>
    <name type="common">East Asian common octopus</name>
    <dbReference type="NCBI Taxonomy" id="2607531"/>
    <lineage>
        <taxon>Eukaryota</taxon>
        <taxon>Metazoa</taxon>
        <taxon>Spiralia</taxon>
        <taxon>Lophotrochozoa</taxon>
        <taxon>Mollusca</taxon>
        <taxon>Cephalopoda</taxon>
        <taxon>Coleoidea</taxon>
        <taxon>Octopodiformes</taxon>
        <taxon>Octopoda</taxon>
        <taxon>Incirrata</taxon>
        <taxon>Octopodidae</taxon>
        <taxon>Octopus</taxon>
    </lineage>
</organism>
<keyword evidence="4 5" id="KW-0472">Membrane</keyword>
<feature type="transmembrane region" description="Helical" evidence="5">
    <location>
        <begin position="514"/>
        <end position="538"/>
    </location>
</feature>
<dbReference type="Gene3D" id="1.20.1250.20">
    <property type="entry name" value="MFS general substrate transporter like domains"/>
    <property type="match status" value="1"/>
</dbReference>
<evidence type="ECO:0000256" key="4">
    <source>
        <dbReference type="ARBA" id="ARBA00023136"/>
    </source>
</evidence>
<dbReference type="GO" id="GO:0022857">
    <property type="term" value="F:transmembrane transporter activity"/>
    <property type="evidence" value="ECO:0007669"/>
    <property type="project" value="InterPro"/>
</dbReference>
<feature type="domain" description="Major facilitator superfamily (MFS) profile" evidence="6">
    <location>
        <begin position="66"/>
        <end position="542"/>
    </location>
</feature>
<proteinExistence type="predicted"/>
<dbReference type="KEGG" id="osn:115217701"/>
<evidence type="ECO:0000259" key="6">
    <source>
        <dbReference type="PROSITE" id="PS50850"/>
    </source>
</evidence>
<feature type="transmembrane region" description="Helical" evidence="5">
    <location>
        <begin position="395"/>
        <end position="415"/>
    </location>
</feature>
<dbReference type="InterPro" id="IPR036259">
    <property type="entry name" value="MFS_trans_sf"/>
</dbReference>
<name>A0A6P7SZV6_9MOLL</name>
<dbReference type="InterPro" id="IPR020846">
    <property type="entry name" value="MFS_dom"/>
</dbReference>
<keyword evidence="7" id="KW-1185">Reference proteome</keyword>
<evidence type="ECO:0000313" key="7">
    <source>
        <dbReference type="Proteomes" id="UP000515154"/>
    </source>
</evidence>
<dbReference type="PROSITE" id="PS50850">
    <property type="entry name" value="MFS"/>
    <property type="match status" value="1"/>
</dbReference>
<reference evidence="8" key="1">
    <citation type="submission" date="2025-08" db="UniProtKB">
        <authorList>
            <consortium name="RefSeq"/>
        </authorList>
    </citation>
    <scope>IDENTIFICATION</scope>
</reference>
<evidence type="ECO:0000256" key="1">
    <source>
        <dbReference type="ARBA" id="ARBA00004141"/>
    </source>
</evidence>
<dbReference type="RefSeq" id="XP_029643316.1">
    <property type="nucleotide sequence ID" value="XM_029787456.2"/>
</dbReference>
<evidence type="ECO:0000256" key="3">
    <source>
        <dbReference type="ARBA" id="ARBA00022989"/>
    </source>
</evidence>